<dbReference type="Proteomes" id="UP000434957">
    <property type="component" value="Unassembled WGS sequence"/>
</dbReference>
<evidence type="ECO:0008006" key="4">
    <source>
        <dbReference type="Google" id="ProtNLM"/>
    </source>
</evidence>
<proteinExistence type="predicted"/>
<evidence type="ECO:0000313" key="2">
    <source>
        <dbReference type="EMBL" id="KAE9274139.1"/>
    </source>
</evidence>
<evidence type="ECO:0000313" key="3">
    <source>
        <dbReference type="Proteomes" id="UP000434957"/>
    </source>
</evidence>
<comment type="caution">
    <text evidence="2">The sequence shown here is derived from an EMBL/GenBank/DDBJ whole genome shotgun (WGS) entry which is preliminary data.</text>
</comment>
<evidence type="ECO:0000256" key="1">
    <source>
        <dbReference type="SAM" id="SignalP"/>
    </source>
</evidence>
<feature type="chain" id="PRO_5025448230" description="RxLR effector protein" evidence="1">
    <location>
        <begin position="33"/>
        <end position="49"/>
    </location>
</feature>
<sequence>MGGSLSSLSTVSASAACVADLFLFFLVPGALSDNNTDIDIDISPDLCCE</sequence>
<reference evidence="2 3" key="1">
    <citation type="submission" date="2018-08" db="EMBL/GenBank/DDBJ databases">
        <title>Genomic investigation of the strawberry pathogen Phytophthora fragariae indicates pathogenicity is determined by transcriptional variation in three key races.</title>
        <authorList>
            <person name="Adams T.M."/>
            <person name="Armitage A.D."/>
            <person name="Sobczyk M.K."/>
            <person name="Bates H.J."/>
            <person name="Dunwell J.M."/>
            <person name="Nellist C.F."/>
            <person name="Harrison R.J."/>
        </authorList>
    </citation>
    <scope>NUCLEOTIDE SEQUENCE [LARGE SCALE GENOMIC DNA]</scope>
    <source>
        <strain evidence="2 3">SCRP333</strain>
    </source>
</reference>
<keyword evidence="3" id="KW-1185">Reference proteome</keyword>
<organism evidence="2 3">
    <name type="scientific">Phytophthora rubi</name>
    <dbReference type="NCBI Taxonomy" id="129364"/>
    <lineage>
        <taxon>Eukaryota</taxon>
        <taxon>Sar</taxon>
        <taxon>Stramenopiles</taxon>
        <taxon>Oomycota</taxon>
        <taxon>Peronosporomycetes</taxon>
        <taxon>Peronosporales</taxon>
        <taxon>Peronosporaceae</taxon>
        <taxon>Phytophthora</taxon>
    </lineage>
</organism>
<dbReference type="AlphaFoldDB" id="A0A6A4BL10"/>
<protein>
    <recommendedName>
        <fullName evidence="4">RxLR effector protein</fullName>
    </recommendedName>
</protein>
<name>A0A6A4BL10_9STRA</name>
<feature type="signal peptide" evidence="1">
    <location>
        <begin position="1"/>
        <end position="32"/>
    </location>
</feature>
<accession>A0A6A4BL10</accession>
<dbReference type="EMBL" id="QXFT01005122">
    <property type="protein sequence ID" value="KAE9274139.1"/>
    <property type="molecule type" value="Genomic_DNA"/>
</dbReference>
<keyword evidence="1" id="KW-0732">Signal</keyword>
<gene>
    <name evidence="2" type="ORF">PR003_g29700</name>
</gene>